<feature type="domain" description="NAD-glutamate dehydrogenase catalytic" evidence="2">
    <location>
        <begin position="237"/>
        <end position="731"/>
    </location>
</feature>
<dbReference type="GO" id="GO:0006538">
    <property type="term" value="P:L-glutamate catabolic process"/>
    <property type="evidence" value="ECO:0007669"/>
    <property type="project" value="InterPro"/>
</dbReference>
<dbReference type="InterPro" id="IPR028971">
    <property type="entry name" value="NAD-GDH_cat"/>
</dbReference>
<keyword evidence="1" id="KW-0560">Oxidoreductase</keyword>
<dbReference type="InterPro" id="IPR036291">
    <property type="entry name" value="NAD(P)-bd_dom_sf"/>
</dbReference>
<name>A0A5E4PIU8_9COXI</name>
<dbReference type="Pfam" id="PF21074">
    <property type="entry name" value="GDH_C"/>
    <property type="match status" value="1"/>
</dbReference>
<dbReference type="RefSeq" id="WP_148340156.1">
    <property type="nucleotide sequence ID" value="NZ_LR699119.1"/>
</dbReference>
<dbReference type="Pfam" id="PF21079">
    <property type="entry name" value="GDH_HM2"/>
    <property type="match status" value="1"/>
</dbReference>
<dbReference type="SUPFAM" id="SSF51735">
    <property type="entry name" value="NAD(P)-binding Rossmann-fold domains"/>
    <property type="match status" value="1"/>
</dbReference>
<dbReference type="SUPFAM" id="SSF53223">
    <property type="entry name" value="Aminoacid dehydrogenase-like, N-terminal domain"/>
    <property type="match status" value="1"/>
</dbReference>
<evidence type="ECO:0000259" key="2">
    <source>
        <dbReference type="Pfam" id="PF05088"/>
    </source>
</evidence>
<sequence length="1120" mass="127493">MTLTWKEQLQDKLIQKHGNKKGTALNNKYSQSFPSSYLDDYQVSMAISDIDNIEKLSAENPLEISFYFAPDNAENPLHLRLFQWQKPIPLSDILPMLENLNLRTDNERPHKVTLSNKQNIWISDFAVIYSKGSLEIDKINELFQEAFTKIYFGLSENDGFNKLVLGASLSWREIMVLRTYAKYLRQVGFRFSQAYIENTLVNNTAIASSLIKLFNAMHNPAKTAREKNLPAQIEKQILDTLETVTSLDEDKIIRRYLDLIKATLRTNFYQIGADGKPADYLSIKLNSRVIPDLPLPTPLYEIFVYSPRFEGVHLRNTKVARGGLRWSDRREDFRTEILGLMKAQVVKNSVIVPSGAKGGFVLKAIPPFASRETVQAEVIQCYKSFIRGLLDITDNIKDMKFIRPRDVVCYDDPDPYLVVAADKGTATFSDIANGISQEYDFWLNDAFASGGSTGYDHKKMGITARGAWESVKRHFRELEIDVDKTNITVAGIGDMSGDVFGNGMLYNKHIKLVAAFDHRHIFIDPDPDPEVSYYERVRIFNLPTSSWESYNSKLISKGGGVFKRTLKSIPLTPQMKHLLDVEDSALAPVDLIRAILKAPVDLLFNGGIGTYVKASSESQADVGDRSNDYCRVNGNELRCKVVGEGGNLGFTQLGRVEYALNNGLINTDFIDNSAGVDCSDHEVNLKILLNAEVQKRKLSQKKRNDLLASLTQEVADLVLYDNYSQALIMSISAFSAAKNMSLHTNYIKELESQGILNRRVEFLPDDKELVERKAAGIGLTRPELAVLLAYTKIHIKHEILQSKLPEDAFLGMNLETAFPSSIRKKYQSAMNDHRLKRDIIATQLSNQVVNEMGITFVYRLQMETGATVEEIIRAHAVASRIYGTHELQKTIGSFDFKIPMNDQYEMLYNIRNLINLSTRWFLHTNHIKEDLNQLIEHYSVRIRSLEELIPNLMAGYTKQYLESITEKFMKAGLPNEVARRIATYRAIYTSLNIIEVATKNKFDLIKTAKVYFASGERINLLWFRDQIANDSREGHWNTLARLTLRDELDISQRALTVAIMNKDKKELSAVKLIEKWVDDNKRAFERWDRLLSMLHSSTQVDYTMFFIAIRELLGLILASQ</sequence>
<dbReference type="KEGG" id="asip:AQUSIP_22010"/>
<evidence type="ECO:0000313" key="5">
    <source>
        <dbReference type="EMBL" id="VVC76874.1"/>
    </source>
</evidence>
<dbReference type="InterPro" id="IPR007780">
    <property type="entry name" value="NAD_Glu_DH_bac"/>
</dbReference>
<dbReference type="InterPro" id="IPR048381">
    <property type="entry name" value="GDH_C"/>
</dbReference>
<reference evidence="5 6" key="1">
    <citation type="submission" date="2019-08" db="EMBL/GenBank/DDBJ databases">
        <authorList>
            <person name="Guy L."/>
        </authorList>
    </citation>
    <scope>NUCLEOTIDE SEQUENCE [LARGE SCALE GENOMIC DNA]</scope>
    <source>
        <strain evidence="5 6">SGT-108</strain>
    </source>
</reference>
<dbReference type="InterPro" id="IPR049058">
    <property type="entry name" value="NAD_Glu_DH_HM2"/>
</dbReference>
<dbReference type="EMBL" id="LR699119">
    <property type="protein sequence ID" value="VVC76874.1"/>
    <property type="molecule type" value="Genomic_DNA"/>
</dbReference>
<feature type="domain" description="NAD-specific glutamate dehydrogenase C-terminal" evidence="3">
    <location>
        <begin position="777"/>
        <end position="1112"/>
    </location>
</feature>
<gene>
    <name evidence="5" type="primary">gdhB_2</name>
    <name evidence="5" type="ORF">AQUSIP_22010</name>
</gene>
<dbReference type="InterPro" id="IPR046346">
    <property type="entry name" value="Aminoacid_DH-like_N_sf"/>
</dbReference>
<evidence type="ECO:0000259" key="4">
    <source>
        <dbReference type="Pfam" id="PF21077"/>
    </source>
</evidence>
<proteinExistence type="predicted"/>
<evidence type="ECO:0000259" key="3">
    <source>
        <dbReference type="Pfam" id="PF21074"/>
    </source>
</evidence>
<organism evidence="5 6">
    <name type="scientific">Aquicella siphonis</name>
    <dbReference type="NCBI Taxonomy" id="254247"/>
    <lineage>
        <taxon>Bacteria</taxon>
        <taxon>Pseudomonadati</taxon>
        <taxon>Pseudomonadota</taxon>
        <taxon>Gammaproteobacteria</taxon>
        <taxon>Legionellales</taxon>
        <taxon>Coxiellaceae</taxon>
        <taxon>Aquicella</taxon>
    </lineage>
</organism>
<evidence type="ECO:0000313" key="6">
    <source>
        <dbReference type="Proteomes" id="UP000324194"/>
    </source>
</evidence>
<dbReference type="Pfam" id="PF21077">
    <property type="entry name" value="GDH_ACT3"/>
    <property type="match status" value="1"/>
</dbReference>
<accession>A0A5E4PIU8</accession>
<dbReference type="GO" id="GO:0004352">
    <property type="term" value="F:glutamate dehydrogenase (NAD+) activity"/>
    <property type="evidence" value="ECO:0007669"/>
    <property type="project" value="InterPro"/>
</dbReference>
<dbReference type="OrthoDB" id="9758052at2"/>
<feature type="domain" description="NAD-glutamate dehydrogenase ACT3" evidence="4">
    <location>
        <begin position="62"/>
        <end position="138"/>
    </location>
</feature>
<dbReference type="InterPro" id="IPR049056">
    <property type="entry name" value="NAD_Glu_DH_HM3"/>
</dbReference>
<dbReference type="Gene3D" id="3.40.50.720">
    <property type="entry name" value="NAD(P)-binding Rossmann-like Domain"/>
    <property type="match status" value="1"/>
</dbReference>
<evidence type="ECO:0000256" key="1">
    <source>
        <dbReference type="ARBA" id="ARBA00023002"/>
    </source>
</evidence>
<dbReference type="AlphaFoldDB" id="A0A5E4PIU8"/>
<dbReference type="PANTHER" id="PTHR43403:SF1">
    <property type="entry name" value="NAD-SPECIFIC GLUTAMATE DEHYDROGENASE"/>
    <property type="match status" value="1"/>
</dbReference>
<keyword evidence="6" id="KW-1185">Reference proteome</keyword>
<dbReference type="PANTHER" id="PTHR43403">
    <property type="entry name" value="NAD-SPECIFIC GLUTAMATE DEHYDROGENASE"/>
    <property type="match status" value="1"/>
</dbReference>
<dbReference type="Pfam" id="PF05088">
    <property type="entry name" value="Bac_GDH_CD"/>
    <property type="match status" value="1"/>
</dbReference>
<dbReference type="GO" id="GO:0004069">
    <property type="term" value="F:L-aspartate:2-oxoglutarate aminotransferase activity"/>
    <property type="evidence" value="ECO:0007669"/>
    <property type="project" value="InterPro"/>
</dbReference>
<dbReference type="Pfam" id="PF21078">
    <property type="entry name" value="GDH_HM3"/>
    <property type="match status" value="1"/>
</dbReference>
<dbReference type="InterPro" id="IPR049064">
    <property type="entry name" value="NAD_Glu_DH_ACT3"/>
</dbReference>
<protein>
    <submittedName>
        <fullName evidence="5">NAD-specific glutamate dehydrogenase</fullName>
    </submittedName>
</protein>
<dbReference type="Proteomes" id="UP000324194">
    <property type="component" value="Chromosome 1"/>
</dbReference>